<name>A0ABU7KJC8_9ACTN</name>
<dbReference type="Proteomes" id="UP001356095">
    <property type="component" value="Unassembled WGS sequence"/>
</dbReference>
<protein>
    <submittedName>
        <fullName evidence="1">SapB/AmfS family lantipeptide</fullName>
    </submittedName>
</protein>
<dbReference type="EMBL" id="JAUZMY010000061">
    <property type="protein sequence ID" value="MEE2041697.1"/>
    <property type="molecule type" value="Genomic_DNA"/>
</dbReference>
<gene>
    <name evidence="1" type="ORF">Q8791_31195</name>
</gene>
<comment type="caution">
    <text evidence="1">The sequence shown here is derived from an EMBL/GenBank/DDBJ whole genome shotgun (WGS) entry which is preliminary data.</text>
</comment>
<reference evidence="1 2" key="1">
    <citation type="submission" date="2023-08" db="EMBL/GenBank/DDBJ databases">
        <authorList>
            <person name="Girao M."/>
            <person name="Carvalho M.F."/>
        </authorList>
    </citation>
    <scope>NUCLEOTIDE SEQUENCE [LARGE SCALE GENOMIC DNA]</scope>
    <source>
        <strain evidence="1 2">CT-R113</strain>
    </source>
</reference>
<evidence type="ECO:0000313" key="1">
    <source>
        <dbReference type="EMBL" id="MEE2041697.1"/>
    </source>
</evidence>
<sequence length="40" mass="4195">MILSDVLGLQEFEVAVDESVMLNSGLSLVGCSGDVITQPQ</sequence>
<keyword evidence="2" id="KW-1185">Reference proteome</keyword>
<proteinExistence type="predicted"/>
<evidence type="ECO:0000313" key="2">
    <source>
        <dbReference type="Proteomes" id="UP001356095"/>
    </source>
</evidence>
<organism evidence="1 2">
    <name type="scientific">Nocardiopsis codii</name>
    <dbReference type="NCBI Taxonomy" id="3065942"/>
    <lineage>
        <taxon>Bacteria</taxon>
        <taxon>Bacillati</taxon>
        <taxon>Actinomycetota</taxon>
        <taxon>Actinomycetes</taxon>
        <taxon>Streptosporangiales</taxon>
        <taxon>Nocardiopsidaceae</taxon>
        <taxon>Nocardiopsis</taxon>
    </lineage>
</organism>
<dbReference type="RefSeq" id="WP_330095451.1">
    <property type="nucleotide sequence ID" value="NZ_JAUZMY010000061.1"/>
</dbReference>
<accession>A0ABU7KJC8</accession>